<keyword evidence="5 10" id="KW-0067">ATP-binding</keyword>
<dbReference type="Proteomes" id="UP001223646">
    <property type="component" value="Unassembled WGS sequence"/>
</dbReference>
<reference evidence="10" key="1">
    <citation type="submission" date="2023-05" db="EMBL/GenBank/DDBJ databases">
        <authorList>
            <person name="Du J."/>
        </authorList>
    </citation>
    <scope>NUCLEOTIDE SEQUENCE</scope>
    <source>
        <strain evidence="10">UMB1064</strain>
    </source>
</reference>
<protein>
    <submittedName>
        <fullName evidence="10">ABC transporter ATP-binding protein</fullName>
    </submittedName>
</protein>
<dbReference type="AlphaFoldDB" id="A0AAW9SGU3"/>
<dbReference type="InterPro" id="IPR050763">
    <property type="entry name" value="ABC_transporter_ATP-binding"/>
</dbReference>
<organism evidence="10 11">
    <name type="scientific">Corynebacterium amycolatum</name>
    <dbReference type="NCBI Taxonomy" id="43765"/>
    <lineage>
        <taxon>Bacteria</taxon>
        <taxon>Bacillati</taxon>
        <taxon>Actinomycetota</taxon>
        <taxon>Actinomycetes</taxon>
        <taxon>Mycobacteriales</taxon>
        <taxon>Corynebacteriaceae</taxon>
        <taxon>Corynebacterium</taxon>
    </lineage>
</organism>
<dbReference type="GO" id="GO:0016887">
    <property type="term" value="F:ATP hydrolysis activity"/>
    <property type="evidence" value="ECO:0007669"/>
    <property type="project" value="InterPro"/>
</dbReference>
<dbReference type="InterPro" id="IPR003439">
    <property type="entry name" value="ABC_transporter-like_ATP-bd"/>
</dbReference>
<dbReference type="GO" id="GO:0055085">
    <property type="term" value="P:transmembrane transport"/>
    <property type="evidence" value="ECO:0007669"/>
    <property type="project" value="UniProtKB-ARBA"/>
</dbReference>
<comment type="caution">
    <text evidence="10">The sequence shown here is derived from an EMBL/GenBank/DDBJ whole genome shotgun (WGS) entry which is preliminary data.</text>
</comment>
<dbReference type="InterPro" id="IPR003593">
    <property type="entry name" value="AAA+_ATPase"/>
</dbReference>
<keyword evidence="6" id="KW-1278">Translocase</keyword>
<proteinExistence type="predicted"/>
<dbReference type="EMBL" id="JASOOY020000008">
    <property type="protein sequence ID" value="MEO3716417.1"/>
    <property type="molecule type" value="Genomic_DNA"/>
</dbReference>
<evidence type="ECO:0000256" key="1">
    <source>
        <dbReference type="ARBA" id="ARBA00004202"/>
    </source>
</evidence>
<evidence type="ECO:0000259" key="9">
    <source>
        <dbReference type="PROSITE" id="PS50893"/>
    </source>
</evidence>
<comment type="subcellular location">
    <subcellularLocation>
        <location evidence="1">Cell membrane</location>
        <topology evidence="1">Peripheral membrane protein</topology>
    </subcellularLocation>
</comment>
<evidence type="ECO:0000256" key="7">
    <source>
        <dbReference type="ARBA" id="ARBA00023136"/>
    </source>
</evidence>
<keyword evidence="7" id="KW-0472">Membrane</keyword>
<evidence type="ECO:0000256" key="2">
    <source>
        <dbReference type="ARBA" id="ARBA00022448"/>
    </source>
</evidence>
<dbReference type="PROSITE" id="PS00211">
    <property type="entry name" value="ABC_TRANSPORTER_1"/>
    <property type="match status" value="1"/>
</dbReference>
<evidence type="ECO:0000256" key="8">
    <source>
        <dbReference type="ARBA" id="ARBA00023251"/>
    </source>
</evidence>
<feature type="domain" description="ABC transporter" evidence="9">
    <location>
        <begin position="10"/>
        <end position="235"/>
    </location>
</feature>
<dbReference type="PANTHER" id="PTHR42711">
    <property type="entry name" value="ABC TRANSPORTER ATP-BINDING PROTEIN"/>
    <property type="match status" value="1"/>
</dbReference>
<dbReference type="PANTHER" id="PTHR42711:SF16">
    <property type="entry name" value="ABC TRANSPORTER ATP-BINDING PROTEIN"/>
    <property type="match status" value="1"/>
</dbReference>
<name>A0AAW9SGU3_CORAY</name>
<dbReference type="RefSeq" id="WP_070852238.1">
    <property type="nucleotide sequence ID" value="NZ_JAFJMG010000051.1"/>
</dbReference>
<dbReference type="FunFam" id="3.40.50.300:FF:000589">
    <property type="entry name" value="ABC transporter, ATP-binding subunit"/>
    <property type="match status" value="1"/>
</dbReference>
<dbReference type="InterPro" id="IPR017871">
    <property type="entry name" value="ABC_transporter-like_CS"/>
</dbReference>
<sequence>MNNAANSPALRLENVTKKFDDVEAVSDLSLSLDRGRVLALLGPNGAGKTTTVEMCEGFIKPDEGRIRILDLDPVTQTTALRSRIGIMLQGGGAYPGVRVGEMLNLVASYSANPLDTDWLLEVVGLERHRKTNYRRLSGGQQQRLSLACALVGRPELVFLDEPTAGLDAQSRLAVWDLISSLRRDGVTVVLTTHLMDEAESLADDVAIIDRGHLVVAGTTEEITSAGASALHGTSSSTAMKVSVRGSLDFEEVNRSFSESGLSQRLQRSGGGEFSLIGEASPRALTVLAQSCERQEVLITSLNKATQSLEDVFLQITGTEMRS</sequence>
<reference evidence="10" key="2">
    <citation type="submission" date="2024-05" db="EMBL/GenBank/DDBJ databases">
        <authorList>
            <person name="Wolfe A."/>
        </authorList>
    </citation>
    <scope>NUCLEOTIDE SEQUENCE</scope>
    <source>
        <strain evidence="10">UMB1064</strain>
    </source>
</reference>
<accession>A0AAW9SGU3</accession>
<dbReference type="GO" id="GO:0046677">
    <property type="term" value="P:response to antibiotic"/>
    <property type="evidence" value="ECO:0007669"/>
    <property type="project" value="UniProtKB-KW"/>
</dbReference>
<gene>
    <name evidence="10" type="ORF">QP460_002265</name>
</gene>
<keyword evidence="4" id="KW-0547">Nucleotide-binding</keyword>
<dbReference type="GO" id="GO:0005886">
    <property type="term" value="C:plasma membrane"/>
    <property type="evidence" value="ECO:0007669"/>
    <property type="project" value="UniProtKB-SubCell"/>
</dbReference>
<keyword evidence="2" id="KW-0813">Transport</keyword>
<evidence type="ECO:0000313" key="11">
    <source>
        <dbReference type="Proteomes" id="UP001223646"/>
    </source>
</evidence>
<dbReference type="Pfam" id="PF00005">
    <property type="entry name" value="ABC_tran"/>
    <property type="match status" value="1"/>
</dbReference>
<dbReference type="GO" id="GO:0005524">
    <property type="term" value="F:ATP binding"/>
    <property type="evidence" value="ECO:0007669"/>
    <property type="project" value="UniProtKB-KW"/>
</dbReference>
<evidence type="ECO:0000256" key="3">
    <source>
        <dbReference type="ARBA" id="ARBA00022475"/>
    </source>
</evidence>
<keyword evidence="8" id="KW-0046">Antibiotic resistance</keyword>
<keyword evidence="3" id="KW-1003">Cell membrane</keyword>
<dbReference type="SUPFAM" id="SSF52540">
    <property type="entry name" value="P-loop containing nucleoside triphosphate hydrolases"/>
    <property type="match status" value="1"/>
</dbReference>
<dbReference type="PROSITE" id="PS50893">
    <property type="entry name" value="ABC_TRANSPORTER_2"/>
    <property type="match status" value="1"/>
</dbReference>
<evidence type="ECO:0000256" key="6">
    <source>
        <dbReference type="ARBA" id="ARBA00022967"/>
    </source>
</evidence>
<dbReference type="SMART" id="SM00382">
    <property type="entry name" value="AAA"/>
    <property type="match status" value="1"/>
</dbReference>
<dbReference type="InterPro" id="IPR027417">
    <property type="entry name" value="P-loop_NTPase"/>
</dbReference>
<evidence type="ECO:0000256" key="5">
    <source>
        <dbReference type="ARBA" id="ARBA00022840"/>
    </source>
</evidence>
<evidence type="ECO:0000313" key="10">
    <source>
        <dbReference type="EMBL" id="MEO3716417.1"/>
    </source>
</evidence>
<dbReference type="CDD" id="cd03230">
    <property type="entry name" value="ABC_DR_subfamily_A"/>
    <property type="match status" value="1"/>
</dbReference>
<dbReference type="Gene3D" id="3.40.50.300">
    <property type="entry name" value="P-loop containing nucleotide triphosphate hydrolases"/>
    <property type="match status" value="1"/>
</dbReference>
<evidence type="ECO:0000256" key="4">
    <source>
        <dbReference type="ARBA" id="ARBA00022741"/>
    </source>
</evidence>